<dbReference type="Proteomes" id="UP000729402">
    <property type="component" value="Unassembled WGS sequence"/>
</dbReference>
<proteinExistence type="predicted"/>
<reference evidence="2" key="2">
    <citation type="submission" date="2021-02" db="EMBL/GenBank/DDBJ databases">
        <authorList>
            <person name="Kimball J.A."/>
            <person name="Haas M.W."/>
            <person name="Macchietto M."/>
            <person name="Kono T."/>
            <person name="Duquette J."/>
            <person name="Shao M."/>
        </authorList>
    </citation>
    <scope>NUCLEOTIDE SEQUENCE</scope>
    <source>
        <tissue evidence="2">Fresh leaf tissue</tissue>
    </source>
</reference>
<feature type="region of interest" description="Disordered" evidence="1">
    <location>
        <begin position="61"/>
        <end position="92"/>
    </location>
</feature>
<gene>
    <name evidence="2" type="ORF">GUJ93_ZPchr0005g14479</name>
</gene>
<feature type="region of interest" description="Disordered" evidence="1">
    <location>
        <begin position="1"/>
        <end position="38"/>
    </location>
</feature>
<organism evidence="2 3">
    <name type="scientific">Zizania palustris</name>
    <name type="common">Northern wild rice</name>
    <dbReference type="NCBI Taxonomy" id="103762"/>
    <lineage>
        <taxon>Eukaryota</taxon>
        <taxon>Viridiplantae</taxon>
        <taxon>Streptophyta</taxon>
        <taxon>Embryophyta</taxon>
        <taxon>Tracheophyta</taxon>
        <taxon>Spermatophyta</taxon>
        <taxon>Magnoliopsida</taxon>
        <taxon>Liliopsida</taxon>
        <taxon>Poales</taxon>
        <taxon>Poaceae</taxon>
        <taxon>BOP clade</taxon>
        <taxon>Oryzoideae</taxon>
        <taxon>Oryzeae</taxon>
        <taxon>Zizaniinae</taxon>
        <taxon>Zizania</taxon>
    </lineage>
</organism>
<feature type="compositionally biased region" description="Polar residues" evidence="1">
    <location>
        <begin position="1"/>
        <end position="12"/>
    </location>
</feature>
<evidence type="ECO:0000313" key="3">
    <source>
        <dbReference type="Proteomes" id="UP000729402"/>
    </source>
</evidence>
<evidence type="ECO:0000313" key="2">
    <source>
        <dbReference type="EMBL" id="KAG8067533.1"/>
    </source>
</evidence>
<evidence type="ECO:0000256" key="1">
    <source>
        <dbReference type="SAM" id="MobiDB-lite"/>
    </source>
</evidence>
<protein>
    <submittedName>
        <fullName evidence="2">Uncharacterized protein</fullName>
    </submittedName>
</protein>
<dbReference type="AlphaFoldDB" id="A0A8J5W0D8"/>
<accession>A0A8J5W0D8</accession>
<dbReference type="EMBL" id="JAAALK010000284">
    <property type="protein sequence ID" value="KAG8067533.1"/>
    <property type="molecule type" value="Genomic_DNA"/>
</dbReference>
<sequence>MIQQLAQQNSAFDMSIFQPLPPPPPPLSPTSPEIVARRASPRLRTAVIADAEHNLLRPAGVPVSRSASHASSTALACSGRRGMSSMASTTSR</sequence>
<feature type="compositionally biased region" description="Polar residues" evidence="1">
    <location>
        <begin position="65"/>
        <end position="75"/>
    </location>
</feature>
<comment type="caution">
    <text evidence="2">The sequence shown here is derived from an EMBL/GenBank/DDBJ whole genome shotgun (WGS) entry which is preliminary data.</text>
</comment>
<feature type="compositionally biased region" description="Pro residues" evidence="1">
    <location>
        <begin position="19"/>
        <end position="29"/>
    </location>
</feature>
<name>A0A8J5W0D8_ZIZPA</name>
<reference evidence="2" key="1">
    <citation type="journal article" date="2021" name="bioRxiv">
        <title>Whole Genome Assembly and Annotation of Northern Wild Rice, Zizania palustris L., Supports a Whole Genome Duplication in the Zizania Genus.</title>
        <authorList>
            <person name="Haas M."/>
            <person name="Kono T."/>
            <person name="Macchietto M."/>
            <person name="Millas R."/>
            <person name="McGilp L."/>
            <person name="Shao M."/>
            <person name="Duquette J."/>
            <person name="Hirsch C.N."/>
            <person name="Kimball J."/>
        </authorList>
    </citation>
    <scope>NUCLEOTIDE SEQUENCE</scope>
    <source>
        <tissue evidence="2">Fresh leaf tissue</tissue>
    </source>
</reference>
<keyword evidence="3" id="KW-1185">Reference proteome</keyword>